<dbReference type="EMBL" id="KZ308690">
    <property type="protein sequence ID" value="KAG8233150.1"/>
    <property type="molecule type" value="Genomic_DNA"/>
</dbReference>
<dbReference type="Proteomes" id="UP000792457">
    <property type="component" value="Unassembled WGS sequence"/>
</dbReference>
<gene>
    <name evidence="1" type="ORF">J437_LFUL018510</name>
</gene>
<name>A0A8K0P291_LADFU</name>
<reference evidence="1" key="1">
    <citation type="submission" date="2013-04" db="EMBL/GenBank/DDBJ databases">
        <authorList>
            <person name="Qu J."/>
            <person name="Murali S.C."/>
            <person name="Bandaranaike D."/>
            <person name="Bellair M."/>
            <person name="Blankenburg K."/>
            <person name="Chao H."/>
            <person name="Dinh H."/>
            <person name="Doddapaneni H."/>
            <person name="Downs B."/>
            <person name="Dugan-Rocha S."/>
            <person name="Elkadiri S."/>
            <person name="Gnanaolivu R.D."/>
            <person name="Hernandez B."/>
            <person name="Javaid M."/>
            <person name="Jayaseelan J.C."/>
            <person name="Lee S."/>
            <person name="Li M."/>
            <person name="Ming W."/>
            <person name="Munidasa M."/>
            <person name="Muniz J."/>
            <person name="Nguyen L."/>
            <person name="Ongeri F."/>
            <person name="Osuji N."/>
            <person name="Pu L.-L."/>
            <person name="Puazo M."/>
            <person name="Qu C."/>
            <person name="Quiroz J."/>
            <person name="Raj R."/>
            <person name="Weissenberger G."/>
            <person name="Xin Y."/>
            <person name="Zou X."/>
            <person name="Han Y."/>
            <person name="Richards S."/>
            <person name="Worley K."/>
            <person name="Muzny D."/>
            <person name="Gibbs R."/>
        </authorList>
    </citation>
    <scope>NUCLEOTIDE SEQUENCE</scope>
    <source>
        <strain evidence="1">Sampled in the wild</strain>
    </source>
</reference>
<dbReference type="AlphaFoldDB" id="A0A8K0P291"/>
<comment type="caution">
    <text evidence="1">The sequence shown here is derived from an EMBL/GenBank/DDBJ whole genome shotgun (WGS) entry which is preliminary data.</text>
</comment>
<keyword evidence="2" id="KW-1185">Reference proteome</keyword>
<protein>
    <submittedName>
        <fullName evidence="1">Uncharacterized protein</fullName>
    </submittedName>
</protein>
<evidence type="ECO:0000313" key="2">
    <source>
        <dbReference type="Proteomes" id="UP000792457"/>
    </source>
</evidence>
<reference evidence="1" key="2">
    <citation type="submission" date="2017-10" db="EMBL/GenBank/DDBJ databases">
        <title>Ladona fulva Genome sequencing and assembly.</title>
        <authorList>
            <person name="Murali S."/>
            <person name="Richards S."/>
            <person name="Bandaranaike D."/>
            <person name="Bellair M."/>
            <person name="Blankenburg K."/>
            <person name="Chao H."/>
            <person name="Dinh H."/>
            <person name="Doddapaneni H."/>
            <person name="Dugan-Rocha S."/>
            <person name="Elkadiri S."/>
            <person name="Gnanaolivu R."/>
            <person name="Hernandez B."/>
            <person name="Skinner E."/>
            <person name="Javaid M."/>
            <person name="Lee S."/>
            <person name="Li M."/>
            <person name="Ming W."/>
            <person name="Munidasa M."/>
            <person name="Muniz J."/>
            <person name="Nguyen L."/>
            <person name="Hughes D."/>
            <person name="Osuji N."/>
            <person name="Pu L.-L."/>
            <person name="Puazo M."/>
            <person name="Qu C."/>
            <person name="Quiroz J."/>
            <person name="Raj R."/>
            <person name="Weissenberger G."/>
            <person name="Xin Y."/>
            <person name="Zou X."/>
            <person name="Han Y."/>
            <person name="Worley K."/>
            <person name="Muzny D."/>
            <person name="Gibbs R."/>
        </authorList>
    </citation>
    <scope>NUCLEOTIDE SEQUENCE</scope>
    <source>
        <strain evidence="1">Sampled in the wild</strain>
    </source>
</reference>
<feature type="non-terminal residue" evidence="1">
    <location>
        <position position="1"/>
    </location>
</feature>
<sequence>MDPLEKEICLRVISKVTDTLKKIKINSPTKLEPFSNQDNSLSVPTWLLSAEDELKSGSTMKLCTIISKVRQDLKNYLNGLGPFLAIFCGAIYIEHVLNEEIHNLPRKYRYDCSVRRNRVIG</sequence>
<organism evidence="1 2">
    <name type="scientific">Ladona fulva</name>
    <name type="common">Scarce chaser dragonfly</name>
    <name type="synonym">Libellula fulva</name>
    <dbReference type="NCBI Taxonomy" id="123851"/>
    <lineage>
        <taxon>Eukaryota</taxon>
        <taxon>Metazoa</taxon>
        <taxon>Ecdysozoa</taxon>
        <taxon>Arthropoda</taxon>
        <taxon>Hexapoda</taxon>
        <taxon>Insecta</taxon>
        <taxon>Pterygota</taxon>
        <taxon>Palaeoptera</taxon>
        <taxon>Odonata</taxon>
        <taxon>Epiprocta</taxon>
        <taxon>Anisoptera</taxon>
        <taxon>Libelluloidea</taxon>
        <taxon>Libellulidae</taxon>
        <taxon>Ladona</taxon>
    </lineage>
</organism>
<proteinExistence type="predicted"/>
<accession>A0A8K0P291</accession>
<evidence type="ECO:0000313" key="1">
    <source>
        <dbReference type="EMBL" id="KAG8233150.1"/>
    </source>
</evidence>